<keyword evidence="2" id="KW-1185">Reference proteome</keyword>
<proteinExistence type="predicted"/>
<gene>
    <name evidence="1" type="ORF">NP493_85g05038</name>
</gene>
<dbReference type="AlphaFoldDB" id="A0AAD9P8U3"/>
<dbReference type="EMBL" id="JAODUO010000085">
    <property type="protein sequence ID" value="KAK2190258.1"/>
    <property type="molecule type" value="Genomic_DNA"/>
</dbReference>
<reference evidence="1" key="1">
    <citation type="journal article" date="2023" name="Mol. Biol. Evol.">
        <title>Third-Generation Sequencing Reveals the Adaptive Role of the Epigenome in Three Deep-Sea Polychaetes.</title>
        <authorList>
            <person name="Perez M."/>
            <person name="Aroh O."/>
            <person name="Sun Y."/>
            <person name="Lan Y."/>
            <person name="Juniper S.K."/>
            <person name="Young C.R."/>
            <person name="Angers B."/>
            <person name="Qian P.Y."/>
        </authorList>
    </citation>
    <scope>NUCLEOTIDE SEQUENCE</scope>
    <source>
        <strain evidence="1">R07B-5</strain>
    </source>
</reference>
<protein>
    <submittedName>
        <fullName evidence="1">Uncharacterized protein</fullName>
    </submittedName>
</protein>
<organism evidence="1 2">
    <name type="scientific">Ridgeia piscesae</name>
    <name type="common">Tubeworm</name>
    <dbReference type="NCBI Taxonomy" id="27915"/>
    <lineage>
        <taxon>Eukaryota</taxon>
        <taxon>Metazoa</taxon>
        <taxon>Spiralia</taxon>
        <taxon>Lophotrochozoa</taxon>
        <taxon>Annelida</taxon>
        <taxon>Polychaeta</taxon>
        <taxon>Sedentaria</taxon>
        <taxon>Canalipalpata</taxon>
        <taxon>Sabellida</taxon>
        <taxon>Siboglinidae</taxon>
        <taxon>Ridgeia</taxon>
    </lineage>
</organism>
<name>A0AAD9P8U3_RIDPI</name>
<comment type="caution">
    <text evidence="1">The sequence shown here is derived from an EMBL/GenBank/DDBJ whole genome shotgun (WGS) entry which is preliminary data.</text>
</comment>
<dbReference type="Proteomes" id="UP001209878">
    <property type="component" value="Unassembled WGS sequence"/>
</dbReference>
<sequence>MRSVDEAPSWQCRNDKCLPSFLLQLRVQRSPVVIGQRPALLTFYEDASVL</sequence>
<evidence type="ECO:0000313" key="2">
    <source>
        <dbReference type="Proteomes" id="UP001209878"/>
    </source>
</evidence>
<evidence type="ECO:0000313" key="1">
    <source>
        <dbReference type="EMBL" id="KAK2190258.1"/>
    </source>
</evidence>
<accession>A0AAD9P8U3</accession>